<dbReference type="PANTHER" id="PTHR12897:SF4">
    <property type="entry name" value="REGULATOR OF MON1-CCZ1 COMPLEX"/>
    <property type="match status" value="1"/>
</dbReference>
<dbReference type="Gene3D" id="2.130.10.10">
    <property type="entry name" value="YVTN repeat-like/Quinoprotein amine dehydrogenase"/>
    <property type="match status" value="1"/>
</dbReference>
<accession>A0AAV5V1I3</accession>
<evidence type="ECO:0008006" key="5">
    <source>
        <dbReference type="Google" id="ProtNLM"/>
    </source>
</evidence>
<feature type="domain" description="Regulator of MON1-CCZ1 complex N-terminal" evidence="2">
    <location>
        <begin position="35"/>
        <end position="154"/>
    </location>
</feature>
<dbReference type="SUPFAM" id="SSF69322">
    <property type="entry name" value="Tricorn protease domain 2"/>
    <property type="match status" value="1"/>
</dbReference>
<dbReference type="PANTHER" id="PTHR12897">
    <property type="entry name" value="COLON CANCER-ASSOCIATED PROTEIN MIC1"/>
    <property type="match status" value="1"/>
</dbReference>
<dbReference type="GO" id="GO:0035658">
    <property type="term" value="C:Mon1-Ccz1 complex"/>
    <property type="evidence" value="ECO:0007669"/>
    <property type="project" value="InterPro"/>
</dbReference>
<organism evidence="3 4">
    <name type="scientific">Pristionchus fissidentatus</name>
    <dbReference type="NCBI Taxonomy" id="1538716"/>
    <lineage>
        <taxon>Eukaryota</taxon>
        <taxon>Metazoa</taxon>
        <taxon>Ecdysozoa</taxon>
        <taxon>Nematoda</taxon>
        <taxon>Chromadorea</taxon>
        <taxon>Rhabditida</taxon>
        <taxon>Rhabditina</taxon>
        <taxon>Diplogasteromorpha</taxon>
        <taxon>Diplogasteroidea</taxon>
        <taxon>Neodiplogasteridae</taxon>
        <taxon>Pristionchus</taxon>
    </lineage>
</organism>
<dbReference type="Pfam" id="PF21029">
    <property type="entry name" value="RMC1_N"/>
    <property type="match status" value="1"/>
</dbReference>
<feature type="non-terminal residue" evidence="3">
    <location>
        <position position="1"/>
    </location>
</feature>
<reference evidence="3" key="1">
    <citation type="submission" date="2023-10" db="EMBL/GenBank/DDBJ databases">
        <title>Genome assembly of Pristionchus species.</title>
        <authorList>
            <person name="Yoshida K."/>
            <person name="Sommer R.J."/>
        </authorList>
    </citation>
    <scope>NUCLEOTIDE SEQUENCE</scope>
    <source>
        <strain evidence="3">RS5133</strain>
    </source>
</reference>
<dbReference type="InterPro" id="IPR009755">
    <property type="entry name" value="RMC1_C"/>
</dbReference>
<dbReference type="GO" id="GO:0010506">
    <property type="term" value="P:regulation of autophagy"/>
    <property type="evidence" value="ECO:0007669"/>
    <property type="project" value="InterPro"/>
</dbReference>
<sequence length="665" mass="74019">TLRVFNVISLPWGHMLQLGDECVTFEKGSSLAETFFDNLNERICTVRGNGAMGISGKKVRAKDPVVSLRIKDLGRIHIIKFSKNDKYLAVQRHENSVDIVVIDGHSPISSHEVTQTCKMKTAKIKSVEWVTSNQFLLITTQGLELYQIDERKHSIKLLKTLNSVQDWSIYHSASCLLVLASGPSHSQLQPIVIKGGQFNRLTKFEVDFGVSNANTHLQEQNVSVEIVYGRVFIRTLRFSRRDSSVSDVALYEIPADPTTPAKLRYVLALGLPGMFGVHVIDSLVIVHLQQQRRSLVFDVGIRPEEVNQWAVFEAEMAPAAALLALTGGVSLLSPLYSHSWVIFSPDIVIDPDAGLFSRVTLRPEKATEHIKDTMTLLHFLLNRSTDKKAALGVLCDAVMKRALKQRELSTIFDLVNGRLAAAAAAREAATSPAKPSAADARSPLSLPSHTWPLITQEELQSHVLIPASEREESASKRYLGNAQLAYIRSLRKHAVPVDPYLNDSLVETLVAAGETSRLYQLVNYRTIGDSKPLAFLLLSFETRYPPLFQAGVDMLMRSGSAGDEMAEVLLSKGHLVEALRYLDNATLCDRPTTVVRILESAAESDRPIRHALHNFMHYQRRGKNGWSDHLQSFEKEYRTLFGPNEIEEAERAVAFADASLEVIDI</sequence>
<dbReference type="EMBL" id="BTSY01000001">
    <property type="protein sequence ID" value="GMT12449.1"/>
    <property type="molecule type" value="Genomic_DNA"/>
</dbReference>
<dbReference type="InterPro" id="IPR049040">
    <property type="entry name" value="RMC1_N"/>
</dbReference>
<feature type="domain" description="Mic1" evidence="1">
    <location>
        <begin position="383"/>
        <end position="617"/>
    </location>
</feature>
<dbReference type="InterPro" id="IPR040371">
    <property type="entry name" value="RMC1"/>
</dbReference>
<evidence type="ECO:0000259" key="2">
    <source>
        <dbReference type="Pfam" id="PF21029"/>
    </source>
</evidence>
<keyword evidence="4" id="KW-1185">Reference proteome</keyword>
<dbReference type="GO" id="GO:0005765">
    <property type="term" value="C:lysosomal membrane"/>
    <property type="evidence" value="ECO:0007669"/>
    <property type="project" value="TreeGrafter"/>
</dbReference>
<dbReference type="Pfam" id="PF07035">
    <property type="entry name" value="RMC1_C"/>
    <property type="match status" value="1"/>
</dbReference>
<evidence type="ECO:0000313" key="4">
    <source>
        <dbReference type="Proteomes" id="UP001432322"/>
    </source>
</evidence>
<gene>
    <name evidence="3" type="ORF">PFISCL1PPCAC_3746</name>
</gene>
<comment type="caution">
    <text evidence="3">The sequence shown here is derived from an EMBL/GenBank/DDBJ whole genome shotgun (WGS) entry which is preliminary data.</text>
</comment>
<dbReference type="AlphaFoldDB" id="A0AAV5V1I3"/>
<name>A0AAV5V1I3_9BILA</name>
<protein>
    <recommendedName>
        <fullName evidence="5">Mic1 domain-containing protein</fullName>
    </recommendedName>
</protein>
<proteinExistence type="predicted"/>
<evidence type="ECO:0000313" key="3">
    <source>
        <dbReference type="EMBL" id="GMT12449.1"/>
    </source>
</evidence>
<dbReference type="Proteomes" id="UP001432322">
    <property type="component" value="Unassembled WGS sequence"/>
</dbReference>
<evidence type="ECO:0000259" key="1">
    <source>
        <dbReference type="Pfam" id="PF07035"/>
    </source>
</evidence>
<dbReference type="GO" id="GO:0031902">
    <property type="term" value="C:late endosome membrane"/>
    <property type="evidence" value="ECO:0007669"/>
    <property type="project" value="TreeGrafter"/>
</dbReference>
<dbReference type="InterPro" id="IPR015943">
    <property type="entry name" value="WD40/YVTN_repeat-like_dom_sf"/>
</dbReference>